<dbReference type="Gene3D" id="2.40.70.10">
    <property type="entry name" value="Acid Proteases"/>
    <property type="match status" value="1"/>
</dbReference>
<dbReference type="InterPro" id="IPR034122">
    <property type="entry name" value="Retropepsin-like_bacterial"/>
</dbReference>
<dbReference type="CDD" id="cd05483">
    <property type="entry name" value="retropepsin_like_bacteria"/>
    <property type="match status" value="1"/>
</dbReference>
<keyword evidence="2" id="KW-0472">Membrane</keyword>
<evidence type="ECO:0000313" key="5">
    <source>
        <dbReference type="Proteomes" id="UP000051494"/>
    </source>
</evidence>
<feature type="region of interest" description="Disordered" evidence="1">
    <location>
        <begin position="1"/>
        <end position="21"/>
    </location>
</feature>
<comment type="caution">
    <text evidence="3">The sequence shown here is derived from an EMBL/GenBank/DDBJ whole genome shotgun (WGS) entry which is preliminary data.</text>
</comment>
<evidence type="ECO:0000256" key="2">
    <source>
        <dbReference type="SAM" id="Phobius"/>
    </source>
</evidence>
<keyword evidence="2" id="KW-1133">Transmembrane helix</keyword>
<evidence type="ECO:0000313" key="4">
    <source>
        <dbReference type="EMBL" id="MCS5708183.1"/>
    </source>
</evidence>
<dbReference type="Proteomes" id="UP000051494">
    <property type="component" value="Unassembled WGS sequence"/>
</dbReference>
<reference evidence="3" key="1">
    <citation type="submission" date="2015-09" db="EMBL/GenBank/DDBJ databases">
        <title>Draft Genome Sequences of Two Novel Amoeba-resistant Intranuclear Bacteria, Candidatus Berkiella cookevillensis and Candidatus Berkiella aquae.</title>
        <authorList>
            <person name="Mehari Y.T."/>
            <person name="Arivett B.A."/>
            <person name="Farone A.L."/>
            <person name="Gunderson J.H."/>
            <person name="Farone M.B."/>
        </authorList>
    </citation>
    <scope>NUCLEOTIDE SEQUENCE [LARGE SCALE GENOMIC DNA]</scope>
    <source>
        <strain evidence="3">CC99</strain>
    </source>
</reference>
<dbReference type="STRING" id="437022.CC99x_01634"/>
<dbReference type="EMBL" id="LKHV01000007">
    <property type="protein sequence ID" value="KRG18422.1"/>
    <property type="molecule type" value="Genomic_DNA"/>
</dbReference>
<organism evidence="3">
    <name type="scientific">Candidatus Berkiella cookevillensis</name>
    <dbReference type="NCBI Taxonomy" id="437022"/>
    <lineage>
        <taxon>Bacteria</taxon>
        <taxon>Pseudomonadati</taxon>
        <taxon>Pseudomonadota</taxon>
        <taxon>Gammaproteobacteria</taxon>
        <taxon>Candidatus Berkiellales</taxon>
        <taxon>Candidatus Berkiellaceae</taxon>
        <taxon>Candidatus Berkiella</taxon>
    </lineage>
</organism>
<accession>A0A0Q9YCW0</accession>
<dbReference type="InterPro" id="IPR001969">
    <property type="entry name" value="Aspartic_peptidase_AS"/>
</dbReference>
<keyword evidence="3" id="KW-0645">Protease</keyword>
<evidence type="ECO:0000313" key="3">
    <source>
        <dbReference type="EMBL" id="KRG18422.1"/>
    </source>
</evidence>
<keyword evidence="3" id="KW-0378">Hydrolase</keyword>
<evidence type="ECO:0000256" key="1">
    <source>
        <dbReference type="SAM" id="MobiDB-lite"/>
    </source>
</evidence>
<reference evidence="4" key="3">
    <citation type="submission" date="2021-06" db="EMBL/GenBank/DDBJ databases">
        <title>Genomic Description and Analysis of Intracellular Bacteria, Candidatus Berkiella cookevillensis and Candidatus Berkiella aquae.</title>
        <authorList>
            <person name="Kidane D.T."/>
            <person name="Mehari Y.T."/>
            <person name="Rice F.C."/>
            <person name="Arivett B.A."/>
            <person name="Farone A.L."/>
            <person name="Berk S.G."/>
            <person name="Farone M.B."/>
        </authorList>
    </citation>
    <scope>NUCLEOTIDE SEQUENCE</scope>
    <source>
        <strain evidence="4">CC99</strain>
    </source>
</reference>
<dbReference type="GO" id="GO:0006508">
    <property type="term" value="P:proteolysis"/>
    <property type="evidence" value="ECO:0007669"/>
    <property type="project" value="UniProtKB-KW"/>
</dbReference>
<dbReference type="PROSITE" id="PS00141">
    <property type="entry name" value="ASP_PROTEASE"/>
    <property type="match status" value="1"/>
</dbReference>
<dbReference type="GO" id="GO:0004190">
    <property type="term" value="F:aspartic-type endopeptidase activity"/>
    <property type="evidence" value="ECO:0007669"/>
    <property type="project" value="InterPro"/>
</dbReference>
<proteinExistence type="predicted"/>
<keyword evidence="5" id="KW-1185">Reference proteome</keyword>
<dbReference type="SUPFAM" id="SSF50630">
    <property type="entry name" value="Acid proteases"/>
    <property type="match status" value="1"/>
</dbReference>
<gene>
    <name evidence="4" type="ORF">CC99x_004625</name>
    <name evidence="3" type="ORF">CC99x_01634</name>
</gene>
<dbReference type="AlphaFoldDB" id="A0A0Q9YCW0"/>
<dbReference type="NCBIfam" id="TIGR02281">
    <property type="entry name" value="clan_AA_DTGA"/>
    <property type="match status" value="1"/>
</dbReference>
<dbReference type="InterPro" id="IPR021109">
    <property type="entry name" value="Peptidase_aspartic_dom_sf"/>
</dbReference>
<feature type="transmembrane region" description="Helical" evidence="2">
    <location>
        <begin position="28"/>
        <end position="48"/>
    </location>
</feature>
<name>A0A0Q9YCW0_9GAMM</name>
<keyword evidence="2" id="KW-0812">Transmembrane</keyword>
<dbReference type="OrthoDB" id="185963at2"/>
<dbReference type="EMBL" id="LKHV02000001">
    <property type="protein sequence ID" value="MCS5708183.1"/>
    <property type="molecule type" value="Genomic_DNA"/>
</dbReference>
<sequence length="191" mass="20969">MDKLPAPYNDPDDDDIPPLPEEPSHSQLGLWMAVFAWLMVIVVFSVLFDSWLAKDLSSKNTQAKITTINGIAQTIIERNVYNQYLAEGKINGKPVIFLLDTGATDVVIPGKLAQKLNLKKGYRTFANTAGGKVSIYNTEIESLVIGHIVIKHLRASINPSMHGNEVLLGMSALKHVSFTQRGNTLSLSVEP</sequence>
<dbReference type="InterPro" id="IPR011969">
    <property type="entry name" value="Clan_AA_Asp_peptidase_C"/>
</dbReference>
<dbReference type="Pfam" id="PF13975">
    <property type="entry name" value="gag-asp_proteas"/>
    <property type="match status" value="1"/>
</dbReference>
<reference evidence="4" key="2">
    <citation type="journal article" date="2016" name="Genome Announc.">
        <title>Draft Genome Sequences of Two Novel Amoeba-Resistant Intranuclear Bacteria, 'Candidatus Berkiella cookevillensis' and 'Candidatus Berkiella aquae'.</title>
        <authorList>
            <person name="Mehari Y.T."/>
            <person name="Arivett B.A."/>
            <person name="Farone A.L."/>
            <person name="Gunderson J.H."/>
            <person name="Farone M.B."/>
        </authorList>
    </citation>
    <scope>NUCLEOTIDE SEQUENCE</scope>
    <source>
        <strain evidence="4">CC99</strain>
    </source>
</reference>
<protein>
    <submittedName>
        <fullName evidence="3">Retroviral aspartyl protease</fullName>
    </submittedName>
    <submittedName>
        <fullName evidence="4">Retroviral-like aspartic protease family protein</fullName>
    </submittedName>
</protein>
<dbReference type="RefSeq" id="WP_057624717.1">
    <property type="nucleotide sequence ID" value="NZ_LKHV02000001.1"/>
</dbReference>